<sequence length="1240" mass="141529">MKLKYVIIAILAVIIFQSCSSAGAKYREGELKENFDYPKDKEIEKSFYFLGDGGYSPIGGSSIGLIAFKNFLDSINRPEQYSVFLGDNIYPVGMPGTENSNREEAEYRLDAQLDALENYDGNVLFIPGNHDWYSKGINGLERQKEYLKENSENNVTWVPDTGCGLDVLEITENIQMIVIDSQWYLEDWDRHPTINDDCDGIKTREAMFLEVESEIKKNHDKTVIIAVHHPMLTNGTHGGQYDFDSHLYPSQKKIPVPVLGSLVSLVRTTGGVSIQDAQNERYKSLVQRLTTLAQQGERLIFVSGHEHSLQYLINNNIKQIVSGSGSKASYVRLSNDGLFVYEGQGFAVYDVFADGSSWVSFYGNKNNQPNLLYQREVFPAPLDYDISEVPDSFPKTMTASIYSEEETEKGEAFTTLWGERYRELYGKEIKFKVADLDTLYGGLDVIREGGGHQTVSLRVKDSLGREYNFRRIRKEAVQFLQTVAYKNKPVEDQLENTIAERFVQDFYTSAHPYAFLAIPNLSEAANVYHTNPEVFYLPKQKKLGKYNEGHGDEVYMLVERPEENWLDYESFGRPDHDIVSTAGMFERLRRDERYKLDESAYVRARVFDMLIGDWDRHQDQWRWAEIETGDGNRIFRPIPRDRDQVFSNFDGAFFGTLRALAGFANQFAVYGADITDIQWFNIAATGLDRSLLQNVGREAWLEEAQFIQKNVTDEVIEEAFSQLPPETLGETTDELIENVKARRDNIVAIAERYYEHFAKLAIVTGTDKDDFVDVVRMTEGRTRVTISRNKDGERAEIVSDKIYDKKDTHDIWIYALDDDDQITVEGEGDNCIFLRIIGGQNNDVYTIRNKEKLKIYDHKTKPNTIKEGADAKFRFSNRYETNTYDKNKKNYTSGNITPEIGYNPDEGFKIGVEASFAKYGFKRNPFTSKHTFGGGFYFATGGFDLNYQGEFAHILGNYNLQAGAHFTSPNFARNFFGYGNETPNFEDELGMDYNRTKISRVGADVGFVNATPFGSYFEYKANFEAIEVEATEGRFITENFNADEESEFFDRKYFAGLDALYRYESYDDRLNPTRGMRFELNLGGKLNIGDTDQHFGYFKPYWSFYNAISKNRKVVLKTKVQAHLNMGDGYEFYQAAALGGDTGLRGYRQERFIGKSAFATGADLRYSFNTVKTNILPFQIGIFGGYDLGRVWADFKQNSLWHDSYGGGIWINSAEAINGTFSLFSGGEGARFSFAFGFRF</sequence>
<accession>A0ABU3CTW2</accession>
<gene>
    <name evidence="4" type="ORF">RM529_06575</name>
</gene>
<dbReference type="InterPro" id="IPR051558">
    <property type="entry name" value="Metallophosphoesterase_PAP"/>
</dbReference>
<dbReference type="EMBL" id="JAVRHP010000024">
    <property type="protein sequence ID" value="MDT0649800.1"/>
    <property type="molecule type" value="Genomic_DNA"/>
</dbReference>
<dbReference type="Gene3D" id="3.60.21.10">
    <property type="match status" value="1"/>
</dbReference>
<comment type="caution">
    <text evidence="4">The sequence shown here is derived from an EMBL/GenBank/DDBJ whole genome shotgun (WGS) entry which is preliminary data.</text>
</comment>
<feature type="domain" description="Calcineurin-like phosphoesterase" evidence="3">
    <location>
        <begin position="65"/>
        <end position="244"/>
    </location>
</feature>
<dbReference type="InterPro" id="IPR029052">
    <property type="entry name" value="Metallo-depent_PP-like"/>
</dbReference>
<keyword evidence="1" id="KW-0732">Signal</keyword>
<keyword evidence="2" id="KW-0378">Hydrolase</keyword>
<evidence type="ECO:0000313" key="5">
    <source>
        <dbReference type="Proteomes" id="UP001248819"/>
    </source>
</evidence>
<evidence type="ECO:0000313" key="4">
    <source>
        <dbReference type="EMBL" id="MDT0649800.1"/>
    </source>
</evidence>
<dbReference type="PANTHER" id="PTHR10161:SF14">
    <property type="entry name" value="TARTRATE-RESISTANT ACID PHOSPHATASE TYPE 5"/>
    <property type="match status" value="1"/>
</dbReference>
<protein>
    <submittedName>
        <fullName evidence="4">Metallophosphoesterase</fullName>
    </submittedName>
</protein>
<keyword evidence="5" id="KW-1185">Reference proteome</keyword>
<dbReference type="PANTHER" id="PTHR10161">
    <property type="entry name" value="TARTRATE-RESISTANT ACID PHOSPHATASE TYPE 5"/>
    <property type="match status" value="1"/>
</dbReference>
<dbReference type="PROSITE" id="PS51257">
    <property type="entry name" value="PROKAR_LIPOPROTEIN"/>
    <property type="match status" value="1"/>
</dbReference>
<dbReference type="SUPFAM" id="SSF56300">
    <property type="entry name" value="Metallo-dependent phosphatases"/>
    <property type="match status" value="1"/>
</dbReference>
<name>A0ABU3CTW2_9FLAO</name>
<evidence type="ECO:0000256" key="1">
    <source>
        <dbReference type="ARBA" id="ARBA00022729"/>
    </source>
</evidence>
<dbReference type="Pfam" id="PF00149">
    <property type="entry name" value="Metallophos"/>
    <property type="match status" value="1"/>
</dbReference>
<reference evidence="4 5" key="1">
    <citation type="submission" date="2023-09" db="EMBL/GenBank/DDBJ databases">
        <authorList>
            <person name="Rey-Velasco X."/>
        </authorList>
    </citation>
    <scope>NUCLEOTIDE SEQUENCE [LARGE SCALE GENOMIC DNA]</scope>
    <source>
        <strain evidence="4 5">F297</strain>
    </source>
</reference>
<evidence type="ECO:0000259" key="3">
    <source>
        <dbReference type="Pfam" id="PF00149"/>
    </source>
</evidence>
<dbReference type="Gene3D" id="2.40.160.50">
    <property type="entry name" value="membrane protein fhac: a member of the omp85/tpsb transporter family"/>
    <property type="match status" value="1"/>
</dbReference>
<evidence type="ECO:0000256" key="2">
    <source>
        <dbReference type="ARBA" id="ARBA00022801"/>
    </source>
</evidence>
<dbReference type="RefSeq" id="WP_311483959.1">
    <property type="nucleotide sequence ID" value="NZ_JAVRHP010000024.1"/>
</dbReference>
<dbReference type="InterPro" id="IPR004843">
    <property type="entry name" value="Calcineurin-like_PHP"/>
</dbReference>
<proteinExistence type="predicted"/>
<organism evidence="4 5">
    <name type="scientific">Autumnicola edwardsiae</name>
    <dbReference type="NCBI Taxonomy" id="3075594"/>
    <lineage>
        <taxon>Bacteria</taxon>
        <taxon>Pseudomonadati</taxon>
        <taxon>Bacteroidota</taxon>
        <taxon>Flavobacteriia</taxon>
        <taxon>Flavobacteriales</taxon>
        <taxon>Flavobacteriaceae</taxon>
        <taxon>Autumnicola</taxon>
    </lineage>
</organism>
<dbReference type="Proteomes" id="UP001248819">
    <property type="component" value="Unassembled WGS sequence"/>
</dbReference>